<evidence type="ECO:0000313" key="2">
    <source>
        <dbReference type="Proteomes" id="UP000283469"/>
    </source>
</evidence>
<name>A0A418YTB1_9SPHN</name>
<dbReference type="OrthoDB" id="8447058at2"/>
<gene>
    <name evidence="1" type="ORF">D0Z70_09915</name>
</gene>
<proteinExistence type="predicted"/>
<accession>A0A418YTB1</accession>
<sequence>MTDSASFDPLNSFVHNWTAMALAPQKLWQSINSGWSFGNIIVNEQNSSAPQTEQAIVAQESYGRQIGKLLDAVDTLAQRQPDWTSTDSLKTVVELKEKIDGVKLAMAVSRIEQLRSDLELMRSTGEEGKYEACVAALRKLLADLPGGKD</sequence>
<protein>
    <submittedName>
        <fullName evidence="1">Uncharacterized protein</fullName>
    </submittedName>
</protein>
<organism evidence="1 2">
    <name type="scientific">Sphingobium terrigena</name>
    <dbReference type="NCBI Taxonomy" id="2304063"/>
    <lineage>
        <taxon>Bacteria</taxon>
        <taxon>Pseudomonadati</taxon>
        <taxon>Pseudomonadota</taxon>
        <taxon>Alphaproteobacteria</taxon>
        <taxon>Sphingomonadales</taxon>
        <taxon>Sphingomonadaceae</taxon>
        <taxon>Sphingobium</taxon>
    </lineage>
</organism>
<evidence type="ECO:0000313" key="1">
    <source>
        <dbReference type="EMBL" id="RJG55126.1"/>
    </source>
</evidence>
<comment type="caution">
    <text evidence="1">The sequence shown here is derived from an EMBL/GenBank/DDBJ whole genome shotgun (WGS) entry which is preliminary data.</text>
</comment>
<dbReference type="Proteomes" id="UP000283469">
    <property type="component" value="Unassembled WGS sequence"/>
</dbReference>
<dbReference type="AlphaFoldDB" id="A0A418YTB1"/>
<reference evidence="1 2" key="1">
    <citation type="submission" date="2018-08" db="EMBL/GenBank/DDBJ databases">
        <title>Sphingobium sp. EO9.</title>
        <authorList>
            <person name="Park Y."/>
            <person name="Kim K.H."/>
            <person name="Jeon C.O."/>
        </authorList>
    </citation>
    <scope>NUCLEOTIDE SEQUENCE [LARGE SCALE GENOMIC DNA]</scope>
    <source>
        <strain evidence="1 2">EO9</strain>
    </source>
</reference>
<dbReference type="RefSeq" id="WP_119745873.1">
    <property type="nucleotide sequence ID" value="NZ_QVRA01000007.1"/>
</dbReference>
<dbReference type="EMBL" id="QVRA01000007">
    <property type="protein sequence ID" value="RJG55126.1"/>
    <property type="molecule type" value="Genomic_DNA"/>
</dbReference>
<keyword evidence="2" id="KW-1185">Reference proteome</keyword>